<comment type="caution">
    <text evidence="4">The sequence shown here is derived from an EMBL/GenBank/DDBJ whole genome shotgun (WGS) entry which is preliminary data.</text>
</comment>
<keyword evidence="2" id="KW-0677">Repeat</keyword>
<gene>
    <name evidence="4" type="ORF">CEXT_92451</name>
</gene>
<evidence type="ECO:0000256" key="3">
    <source>
        <dbReference type="SAM" id="SignalP"/>
    </source>
</evidence>
<organism evidence="4 5">
    <name type="scientific">Caerostris extrusa</name>
    <name type="common">Bark spider</name>
    <name type="synonym">Caerostris bankana</name>
    <dbReference type="NCBI Taxonomy" id="172846"/>
    <lineage>
        <taxon>Eukaryota</taxon>
        <taxon>Metazoa</taxon>
        <taxon>Ecdysozoa</taxon>
        <taxon>Arthropoda</taxon>
        <taxon>Chelicerata</taxon>
        <taxon>Arachnida</taxon>
        <taxon>Araneae</taxon>
        <taxon>Araneomorphae</taxon>
        <taxon>Entelegynae</taxon>
        <taxon>Araneoidea</taxon>
        <taxon>Araneidae</taxon>
        <taxon>Caerostris</taxon>
    </lineage>
</organism>
<name>A0AAV4RDD5_CAEEX</name>
<dbReference type="Gene3D" id="3.80.10.10">
    <property type="entry name" value="Ribonuclease Inhibitor"/>
    <property type="match status" value="1"/>
</dbReference>
<proteinExistence type="predicted"/>
<dbReference type="Proteomes" id="UP001054945">
    <property type="component" value="Unassembled WGS sequence"/>
</dbReference>
<evidence type="ECO:0000313" key="4">
    <source>
        <dbReference type="EMBL" id="GIY20303.1"/>
    </source>
</evidence>
<keyword evidence="1" id="KW-0433">Leucine-rich repeat</keyword>
<dbReference type="SUPFAM" id="SSF52058">
    <property type="entry name" value="L domain-like"/>
    <property type="match status" value="1"/>
</dbReference>
<feature type="chain" id="PRO_5043966215" evidence="3">
    <location>
        <begin position="18"/>
        <end position="321"/>
    </location>
</feature>
<evidence type="ECO:0000256" key="1">
    <source>
        <dbReference type="ARBA" id="ARBA00022614"/>
    </source>
</evidence>
<dbReference type="Pfam" id="PF13306">
    <property type="entry name" value="LRR_5"/>
    <property type="match status" value="1"/>
</dbReference>
<dbReference type="InterPro" id="IPR026906">
    <property type="entry name" value="LRR_5"/>
</dbReference>
<accession>A0AAV4RDD5</accession>
<keyword evidence="5" id="KW-1185">Reference proteome</keyword>
<sequence>MKLLLLIFCLTISSCLSDDNICPSNEDIKPCSCSIGVDNRPSISCEGLESVDDLKKAMKGMQDFKFSNFYIEKSNIGILPSDIFSDIEVRFMNILFTNLTSLSESLNMPAFLGLESTLEYLQIRDAFITEETPLIRISLSHLKKLQFLQLEGNVMPTIGNDWFESGPYRLRQLYLMDTYTKKVGSHAFSSLSELRRFSLTGGSVSEIVRDMFPSQATYLETLDFSNNKISVLPKDIFSRMPSLNEVFLDNNDFTTIDEVAFAQVWGQLSHAYFYGNPLNCNTDMKWIYKYRLPESLQGYCATPPSLRYRYLSNLTLTDFLN</sequence>
<dbReference type="InterPro" id="IPR003591">
    <property type="entry name" value="Leu-rich_rpt_typical-subtyp"/>
</dbReference>
<reference evidence="4 5" key="1">
    <citation type="submission" date="2021-06" db="EMBL/GenBank/DDBJ databases">
        <title>Caerostris extrusa draft genome.</title>
        <authorList>
            <person name="Kono N."/>
            <person name="Arakawa K."/>
        </authorList>
    </citation>
    <scope>NUCLEOTIDE SEQUENCE [LARGE SCALE GENOMIC DNA]</scope>
</reference>
<dbReference type="AlphaFoldDB" id="A0AAV4RDD5"/>
<feature type="signal peptide" evidence="3">
    <location>
        <begin position="1"/>
        <end position="17"/>
    </location>
</feature>
<dbReference type="GO" id="GO:0005886">
    <property type="term" value="C:plasma membrane"/>
    <property type="evidence" value="ECO:0007669"/>
    <property type="project" value="TreeGrafter"/>
</dbReference>
<dbReference type="EMBL" id="BPLR01007866">
    <property type="protein sequence ID" value="GIY20303.1"/>
    <property type="molecule type" value="Genomic_DNA"/>
</dbReference>
<dbReference type="PROSITE" id="PS51450">
    <property type="entry name" value="LRR"/>
    <property type="match status" value="1"/>
</dbReference>
<dbReference type="InterPro" id="IPR032675">
    <property type="entry name" value="LRR_dom_sf"/>
</dbReference>
<keyword evidence="3" id="KW-0732">Signal</keyword>
<dbReference type="PROSITE" id="PS51257">
    <property type="entry name" value="PROKAR_LIPOPROTEIN"/>
    <property type="match status" value="1"/>
</dbReference>
<dbReference type="InterPro" id="IPR001611">
    <property type="entry name" value="Leu-rich_rpt"/>
</dbReference>
<dbReference type="PANTHER" id="PTHR24369">
    <property type="entry name" value="ANTIGEN BSP, PUTATIVE-RELATED"/>
    <property type="match status" value="1"/>
</dbReference>
<dbReference type="PANTHER" id="PTHR24369:SF211">
    <property type="entry name" value="LEUCINE-RICH REPEAT-CONTAINING PROTEIN 15-LIKE"/>
    <property type="match status" value="1"/>
</dbReference>
<dbReference type="InterPro" id="IPR050541">
    <property type="entry name" value="LRR_TM_domain-containing"/>
</dbReference>
<evidence type="ECO:0000313" key="5">
    <source>
        <dbReference type="Proteomes" id="UP001054945"/>
    </source>
</evidence>
<dbReference type="SMART" id="SM00369">
    <property type="entry name" value="LRR_TYP"/>
    <property type="match status" value="3"/>
</dbReference>
<protein>
    <submittedName>
        <fullName evidence="4">Uncharacterized protein</fullName>
    </submittedName>
</protein>
<evidence type="ECO:0000256" key="2">
    <source>
        <dbReference type="ARBA" id="ARBA00022737"/>
    </source>
</evidence>